<comment type="caution">
    <text evidence="3">The sequence shown here is derived from an EMBL/GenBank/DDBJ whole genome shotgun (WGS) entry which is preliminary data.</text>
</comment>
<name>A0A1S9P8I8_9SPHI</name>
<dbReference type="Proteomes" id="UP000189739">
    <property type="component" value="Unassembled WGS sequence"/>
</dbReference>
<gene>
    <name evidence="3" type="ORF">BC343_14330</name>
</gene>
<dbReference type="AlphaFoldDB" id="A0A1S9P8I8"/>
<accession>A0A1S9P8I8</accession>
<feature type="signal peptide" evidence="1">
    <location>
        <begin position="1"/>
        <end position="21"/>
    </location>
</feature>
<evidence type="ECO:0000313" key="4">
    <source>
        <dbReference type="Proteomes" id="UP000189739"/>
    </source>
</evidence>
<evidence type="ECO:0000256" key="1">
    <source>
        <dbReference type="SAM" id="SignalP"/>
    </source>
</evidence>
<organism evidence="3 4">
    <name type="scientific">Mucilaginibacter pedocola</name>
    <dbReference type="NCBI Taxonomy" id="1792845"/>
    <lineage>
        <taxon>Bacteria</taxon>
        <taxon>Pseudomonadati</taxon>
        <taxon>Bacteroidota</taxon>
        <taxon>Sphingobacteriia</taxon>
        <taxon>Sphingobacteriales</taxon>
        <taxon>Sphingobacteriaceae</taxon>
        <taxon>Mucilaginibacter</taxon>
    </lineage>
</organism>
<dbReference type="OrthoDB" id="119432at2"/>
<dbReference type="Gene3D" id="1.20.120.450">
    <property type="entry name" value="dinb family like domain"/>
    <property type="match status" value="1"/>
</dbReference>
<keyword evidence="1" id="KW-0732">Signal</keyword>
<dbReference type="InterPro" id="IPR024775">
    <property type="entry name" value="DinB-like"/>
</dbReference>
<evidence type="ECO:0000259" key="2">
    <source>
        <dbReference type="Pfam" id="PF12867"/>
    </source>
</evidence>
<sequence length="176" mass="19415">MKAIKLLAALCIILCSTTIKAQTPNDALLKDWERAKAYTKEYLDAMPEASYGLKPTPEMRSFAAQMLHLADTNYGFASAASGETSPIGMGALEKTTDVSKAGVTKSVLDSYDFVIASLKKLTPEKLNEQIKLFGRFDLSRKQVFEKAFEHQTHQRGQTAPYLHLAGLQKAPGEKLF</sequence>
<keyword evidence="4" id="KW-1185">Reference proteome</keyword>
<proteinExistence type="predicted"/>
<protein>
    <submittedName>
        <fullName evidence="3">Damage-inducible protein DinB</fullName>
    </submittedName>
</protein>
<feature type="domain" description="DinB-like" evidence="2">
    <location>
        <begin position="32"/>
        <end position="157"/>
    </location>
</feature>
<dbReference type="STRING" id="1792845.BC343_14330"/>
<feature type="chain" id="PRO_5012616914" evidence="1">
    <location>
        <begin position="22"/>
        <end position="176"/>
    </location>
</feature>
<dbReference type="InterPro" id="IPR034660">
    <property type="entry name" value="DinB/YfiT-like"/>
</dbReference>
<dbReference type="Pfam" id="PF12867">
    <property type="entry name" value="DinB_2"/>
    <property type="match status" value="1"/>
</dbReference>
<reference evidence="3 4" key="1">
    <citation type="submission" date="2016-07" db="EMBL/GenBank/DDBJ databases">
        <title>Genomic analysis of zinc-resistant bacterium Mucilaginibacter pedocola TBZ30.</title>
        <authorList>
            <person name="Huang J."/>
            <person name="Tang J."/>
        </authorList>
    </citation>
    <scope>NUCLEOTIDE SEQUENCE [LARGE SCALE GENOMIC DNA]</scope>
    <source>
        <strain evidence="3 4">TBZ30</strain>
    </source>
</reference>
<evidence type="ECO:0000313" key="3">
    <source>
        <dbReference type="EMBL" id="OOQ57290.1"/>
    </source>
</evidence>
<dbReference type="RefSeq" id="WP_078350580.1">
    <property type="nucleotide sequence ID" value="NZ_MBTF01000036.1"/>
</dbReference>
<dbReference type="SUPFAM" id="SSF109854">
    <property type="entry name" value="DinB/YfiT-like putative metalloenzymes"/>
    <property type="match status" value="1"/>
</dbReference>
<dbReference type="EMBL" id="MBTF01000036">
    <property type="protein sequence ID" value="OOQ57290.1"/>
    <property type="molecule type" value="Genomic_DNA"/>
</dbReference>